<organism evidence="2 3">
    <name type="scientific">Hibiscus syriacus</name>
    <name type="common">Rose of Sharon</name>
    <dbReference type="NCBI Taxonomy" id="106335"/>
    <lineage>
        <taxon>Eukaryota</taxon>
        <taxon>Viridiplantae</taxon>
        <taxon>Streptophyta</taxon>
        <taxon>Embryophyta</taxon>
        <taxon>Tracheophyta</taxon>
        <taxon>Spermatophyta</taxon>
        <taxon>Magnoliopsida</taxon>
        <taxon>eudicotyledons</taxon>
        <taxon>Gunneridae</taxon>
        <taxon>Pentapetalae</taxon>
        <taxon>rosids</taxon>
        <taxon>malvids</taxon>
        <taxon>Malvales</taxon>
        <taxon>Malvaceae</taxon>
        <taxon>Malvoideae</taxon>
        <taxon>Hibiscus</taxon>
    </lineage>
</organism>
<comment type="caution">
    <text evidence="2">The sequence shown here is derived from an EMBL/GenBank/DDBJ whole genome shotgun (WGS) entry which is preliminary data.</text>
</comment>
<reference evidence="2" key="1">
    <citation type="submission" date="2019-09" db="EMBL/GenBank/DDBJ databases">
        <title>Draft genome information of white flower Hibiscus syriacus.</title>
        <authorList>
            <person name="Kim Y.-M."/>
        </authorList>
    </citation>
    <scope>NUCLEOTIDE SEQUENCE [LARGE SCALE GENOMIC DNA]</scope>
    <source>
        <strain evidence="2">YM2019G1</strain>
    </source>
</reference>
<dbReference type="PANTHER" id="PTHR46033:SF8">
    <property type="entry name" value="PROTEIN MAINTENANCE OF MERISTEMS-LIKE"/>
    <property type="match status" value="1"/>
</dbReference>
<protein>
    <submittedName>
        <fullName evidence="2">Respiratory burst oxidase-like protein H-like</fullName>
    </submittedName>
</protein>
<dbReference type="GO" id="GO:0010073">
    <property type="term" value="P:meristem maintenance"/>
    <property type="evidence" value="ECO:0007669"/>
    <property type="project" value="InterPro"/>
</dbReference>
<proteinExistence type="predicted"/>
<sequence>MASSSLLRLQENHISSFVFQEDTCRILRSRRIYFEEPHPYIINYLKMSGFYNASQVRRFVLLPDLISALIERWRPETHTFHFPFGECTITLEDVALQLGLPIDGMAVTGCSLLDWKDECQNLLGVVPPEEHLNGSRVKLTWLQSTFQHLPENASEKDIKYAARAYILRLIGGVLMPDKSGNLVHLMYLPLLRDFKLAGTYSWGSACLGFLYRELCRATIPKTHDIGGCLVLLQSWAWYRLPFLAPRTATAPVYPLASRWNSRKVHPGIPSGLPSIREQLDRLEYDKGMRQFGMQQSISEMPMNLDMLHKIDMRGHHDEQWLAKHKEWIELWDMRSQKIPHGYPIVGNDFKPSDEYRRWYMDEDHSLEILAHAFTSSSMWCIWDVVESYREWTCLDRRCTYGMLAHMSMT</sequence>
<feature type="domain" description="Aminotransferase-like plant mobile" evidence="1">
    <location>
        <begin position="49"/>
        <end position="283"/>
    </location>
</feature>
<evidence type="ECO:0000259" key="1">
    <source>
        <dbReference type="Pfam" id="PF10536"/>
    </source>
</evidence>
<evidence type="ECO:0000313" key="2">
    <source>
        <dbReference type="EMBL" id="KAE8705738.1"/>
    </source>
</evidence>
<gene>
    <name evidence="2" type="ORF">F3Y22_tig00110418pilonHSYRG00153</name>
</gene>
<dbReference type="Pfam" id="PF10536">
    <property type="entry name" value="PMD"/>
    <property type="match status" value="1"/>
</dbReference>
<keyword evidence="3" id="KW-1185">Reference proteome</keyword>
<accession>A0A6A3AP32</accession>
<dbReference type="EMBL" id="VEPZ02000979">
    <property type="protein sequence ID" value="KAE8705738.1"/>
    <property type="molecule type" value="Genomic_DNA"/>
</dbReference>
<dbReference type="InterPro" id="IPR019557">
    <property type="entry name" value="AminoTfrase-like_pln_mobile"/>
</dbReference>
<name>A0A6A3AP32_HIBSY</name>
<dbReference type="InterPro" id="IPR044824">
    <property type="entry name" value="MAIN-like"/>
</dbReference>
<dbReference type="AlphaFoldDB" id="A0A6A3AP32"/>
<dbReference type="PANTHER" id="PTHR46033">
    <property type="entry name" value="PROTEIN MAIN-LIKE 2"/>
    <property type="match status" value="1"/>
</dbReference>
<evidence type="ECO:0000313" key="3">
    <source>
        <dbReference type="Proteomes" id="UP000436088"/>
    </source>
</evidence>
<dbReference type="Proteomes" id="UP000436088">
    <property type="component" value="Unassembled WGS sequence"/>
</dbReference>